<feature type="transmembrane region" description="Helical" evidence="1">
    <location>
        <begin position="374"/>
        <end position="394"/>
    </location>
</feature>
<feature type="transmembrane region" description="Helical" evidence="1">
    <location>
        <begin position="348"/>
        <end position="367"/>
    </location>
</feature>
<dbReference type="InterPro" id="IPR001036">
    <property type="entry name" value="Acrflvin-R"/>
</dbReference>
<feature type="transmembrane region" description="Helical" evidence="1">
    <location>
        <begin position="445"/>
        <end position="471"/>
    </location>
</feature>
<evidence type="ECO:0000256" key="1">
    <source>
        <dbReference type="SAM" id="Phobius"/>
    </source>
</evidence>
<feature type="transmembrane region" description="Helical" evidence="1">
    <location>
        <begin position="536"/>
        <end position="556"/>
    </location>
</feature>
<dbReference type="Gene3D" id="3.30.2090.10">
    <property type="entry name" value="Multidrug efflux transporter AcrB TolC docking domain, DN and DC subdomains"/>
    <property type="match status" value="2"/>
</dbReference>
<proteinExistence type="predicted"/>
<evidence type="ECO:0000313" key="3">
    <source>
        <dbReference type="Proteomes" id="UP000190896"/>
    </source>
</evidence>
<feature type="transmembrane region" description="Helical" evidence="1">
    <location>
        <begin position="930"/>
        <end position="952"/>
    </location>
</feature>
<evidence type="ECO:0000313" key="2">
    <source>
        <dbReference type="EMBL" id="OOZ36909.1"/>
    </source>
</evidence>
<dbReference type="GO" id="GO:0005886">
    <property type="term" value="C:plasma membrane"/>
    <property type="evidence" value="ECO:0007669"/>
    <property type="project" value="TreeGrafter"/>
</dbReference>
<name>A0A1T2KVN2_9GAMM</name>
<protein>
    <submittedName>
        <fullName evidence="2">Acriflavin resistance protein</fullName>
    </submittedName>
</protein>
<dbReference type="Proteomes" id="UP000190896">
    <property type="component" value="Unassembled WGS sequence"/>
</dbReference>
<feature type="transmembrane region" description="Helical" evidence="1">
    <location>
        <begin position="21"/>
        <end position="38"/>
    </location>
</feature>
<feature type="transmembrane region" description="Helical" evidence="1">
    <location>
        <begin position="875"/>
        <end position="895"/>
    </location>
</feature>
<dbReference type="RefSeq" id="WP_078486429.1">
    <property type="nucleotide sequence ID" value="NZ_MPRJ01000023.1"/>
</dbReference>
<dbReference type="OrthoDB" id="9758297at2"/>
<dbReference type="Gene3D" id="3.30.70.1430">
    <property type="entry name" value="Multidrug efflux transporter AcrB pore domain"/>
    <property type="match status" value="2"/>
</dbReference>
<feature type="transmembrane region" description="Helical" evidence="1">
    <location>
        <begin position="972"/>
        <end position="993"/>
    </location>
</feature>
<reference evidence="2 3" key="1">
    <citation type="submission" date="2016-11" db="EMBL/GenBank/DDBJ databases">
        <title>Mixed transmission modes and dynamic genome evolution in an obligate animal-bacterial symbiosis.</title>
        <authorList>
            <person name="Russell S.L."/>
            <person name="Corbett-Detig R.B."/>
            <person name="Cavanaugh C.M."/>
        </authorList>
    </citation>
    <scope>NUCLEOTIDE SEQUENCE [LARGE SCALE GENOMIC DNA]</scope>
    <source>
        <strain evidence="2">Se-Cadez</strain>
    </source>
</reference>
<dbReference type="Gene3D" id="3.30.70.1440">
    <property type="entry name" value="Multidrug efflux transporter AcrB pore domain"/>
    <property type="match status" value="1"/>
</dbReference>
<dbReference type="AlphaFoldDB" id="A0A1T2KVN2"/>
<keyword evidence="1" id="KW-1133">Transmembrane helix</keyword>
<dbReference type="SUPFAM" id="SSF82866">
    <property type="entry name" value="Multidrug efflux transporter AcrB transmembrane domain"/>
    <property type="match status" value="2"/>
</dbReference>
<dbReference type="PANTHER" id="PTHR32063">
    <property type="match status" value="1"/>
</dbReference>
<dbReference type="Pfam" id="PF00873">
    <property type="entry name" value="ACR_tran"/>
    <property type="match status" value="1"/>
</dbReference>
<dbReference type="Gene3D" id="3.30.70.1320">
    <property type="entry name" value="Multidrug efflux transporter AcrB pore domain like"/>
    <property type="match status" value="1"/>
</dbReference>
<keyword evidence="1" id="KW-0472">Membrane</keyword>
<keyword evidence="1" id="KW-0812">Transmembrane</keyword>
<comment type="caution">
    <text evidence="2">The sequence shown here is derived from an EMBL/GenBank/DDBJ whole genome shotgun (WGS) entry which is preliminary data.</text>
</comment>
<feature type="transmembrane region" description="Helical" evidence="1">
    <location>
        <begin position="477"/>
        <end position="500"/>
    </location>
</feature>
<sequence>MKQPAKTIGGGLAAWSLRHPIGVVMITLAIMVLGLFALQRLNIDLLPHIIYPDVRVRIMDPGVPATIMEDEITRQLEVQLAITEDAIHIESQTSEGRSAVSLSFEYGKDIDIALRDASTRLDRAKRFLPDTVEPAVIYKRDPSQIPIAEYVVSSSLRDPVELRSWVDYSLGKWLLNIPGVAAAEVGGGLVREIQVLADQNRLAGLGLDVLDISEALESGNIETPAGRLVMDNAEISGRTAGRFRSVDEIINLPISVETEDGPTRLLRLGEVAQVVDGAEDERLRIRLNGLPGIKLSIQKQPQANTVAVVDAVNLKLEELESDGLIPDDMEIRIVDNQAQYVRRSLDNAITAAGSSALLAMLVVYIFLGSLRRTLIIGSAIPIAILVTFILMSSAGLTLNIMTLGGLALGIGMLVDSTIVMLENIYRHQRKGEDRDQASREAASEVNSAIVASTSTNLAAVLPFLFITGLVGLLFRELIFTISAAIVASMLVALTLVPALAGRIPAGREGLLRRGGNNTLTHLQNGYAWLLQWLLKVHWLILALFIAGLAFAAPRFLDSKQIFLPSMDEGRVYVSISADRGTSVARMNRITEKIEAILSGQPEVETLFTTVGGHVFGRSQHESANRSSIKVQLKPLAQRNALPTQAWIGRVKKLVAKERMAGIKVRIFSRGIRGIRLNRSDGDFALRIKGPDLEVLESLANKVMDKVSAVDGLSNLQHSAEEKNQELSVQVDRDRATSYGLTVEDAGKALRFALQGSTVTDFITEDRSIDVLLRLAEEDIANPADLENIILFSKTTPRVPVHLSDIAQVDLHPTPSAIMRDLQQRMVEVSASLSGEKTLNETIEAALQIVREMEIPKGYTVYEAGSLETLKEGRSLSYQLLGLAIFLVFVVMAVQYESLRNPVVIILSVPFAVIGVAIGLQVTGLPLSMPIWLGMIMLAGIVVNNAIVLVEYIEIQRRTGLAVGEAIIQAARLRLRPILMTTLTTVVGMMPLALALGEGAEMLQPLAVTIVSGLLFSTLVSLVLVPSVYRLINIRR</sequence>
<dbReference type="PRINTS" id="PR00702">
    <property type="entry name" value="ACRIFLAVINRP"/>
</dbReference>
<keyword evidence="3" id="KW-1185">Reference proteome</keyword>
<dbReference type="InterPro" id="IPR027463">
    <property type="entry name" value="AcrB_DN_DC_subdom"/>
</dbReference>
<dbReference type="GO" id="GO:0042910">
    <property type="term" value="F:xenobiotic transmembrane transporter activity"/>
    <property type="evidence" value="ECO:0007669"/>
    <property type="project" value="TreeGrafter"/>
</dbReference>
<dbReference type="EMBL" id="MPRJ01000023">
    <property type="protein sequence ID" value="OOZ36909.1"/>
    <property type="molecule type" value="Genomic_DNA"/>
</dbReference>
<dbReference type="SUPFAM" id="SSF82693">
    <property type="entry name" value="Multidrug efflux transporter AcrB pore domain, PN1, PN2, PC1 and PC2 subdomains"/>
    <property type="match status" value="3"/>
</dbReference>
<feature type="transmembrane region" description="Helical" evidence="1">
    <location>
        <begin position="1005"/>
        <end position="1031"/>
    </location>
</feature>
<organism evidence="2 3">
    <name type="scientific">Solemya velesiana gill symbiont</name>
    <dbReference type="NCBI Taxonomy" id="1918948"/>
    <lineage>
        <taxon>Bacteria</taxon>
        <taxon>Pseudomonadati</taxon>
        <taxon>Pseudomonadota</taxon>
        <taxon>Gammaproteobacteria</taxon>
        <taxon>sulfur-oxidizing symbionts</taxon>
    </lineage>
</organism>
<dbReference type="PANTHER" id="PTHR32063:SF0">
    <property type="entry name" value="SWARMING MOTILITY PROTEIN SWRC"/>
    <property type="match status" value="1"/>
</dbReference>
<feature type="transmembrane region" description="Helical" evidence="1">
    <location>
        <begin position="400"/>
        <end position="424"/>
    </location>
</feature>
<dbReference type="SUPFAM" id="SSF82714">
    <property type="entry name" value="Multidrug efflux transporter AcrB TolC docking domain, DN and DC subdomains"/>
    <property type="match status" value="2"/>
</dbReference>
<accession>A0A1T2KVN2</accession>
<gene>
    <name evidence="2" type="ORF">BOW51_05085</name>
</gene>
<dbReference type="Gene3D" id="1.20.1640.10">
    <property type="entry name" value="Multidrug efflux transporter AcrB transmembrane domain"/>
    <property type="match status" value="2"/>
</dbReference>
<feature type="transmembrane region" description="Helical" evidence="1">
    <location>
        <begin position="902"/>
        <end position="924"/>
    </location>
</feature>